<dbReference type="SUPFAM" id="SSF58104">
    <property type="entry name" value="Methyl-accepting chemotaxis protein (MCP) signaling domain"/>
    <property type="match status" value="1"/>
</dbReference>
<dbReference type="Proteomes" id="UP000186905">
    <property type="component" value="Unassembled WGS sequence"/>
</dbReference>
<evidence type="ECO:0000313" key="10">
    <source>
        <dbReference type="EMBL" id="OLQ77653.1"/>
    </source>
</evidence>
<dbReference type="SMART" id="SM00283">
    <property type="entry name" value="MA"/>
    <property type="match status" value="1"/>
</dbReference>
<evidence type="ECO:0000256" key="3">
    <source>
        <dbReference type="ARBA" id="ARBA00023224"/>
    </source>
</evidence>
<dbReference type="InterPro" id="IPR013655">
    <property type="entry name" value="PAS_fold_3"/>
</dbReference>
<dbReference type="InterPro" id="IPR004089">
    <property type="entry name" value="MCPsignal_dom"/>
</dbReference>
<dbReference type="Gene3D" id="1.10.287.950">
    <property type="entry name" value="Methyl-accepting chemotaxis protein"/>
    <property type="match status" value="1"/>
</dbReference>
<name>A0A1Q9GSG6_9GAMM</name>
<evidence type="ECO:0000259" key="7">
    <source>
        <dbReference type="PROSITE" id="PS50111"/>
    </source>
</evidence>
<dbReference type="NCBIfam" id="TIGR00229">
    <property type="entry name" value="sensory_box"/>
    <property type="match status" value="1"/>
</dbReference>
<dbReference type="AlphaFoldDB" id="A0A1Q9GSG6"/>
<comment type="subcellular location">
    <subcellularLocation>
        <location evidence="1">Cell inner membrane</location>
        <topology evidence="1">Multi-pass membrane protein</topology>
    </subcellularLocation>
</comment>
<evidence type="ECO:0000256" key="2">
    <source>
        <dbReference type="ARBA" id="ARBA00022519"/>
    </source>
</evidence>
<keyword evidence="2" id="KW-1003">Cell membrane</keyword>
<dbReference type="SUPFAM" id="SSF55785">
    <property type="entry name" value="PYP-like sensor domain (PAS domain)"/>
    <property type="match status" value="1"/>
</dbReference>
<evidence type="ECO:0000313" key="11">
    <source>
        <dbReference type="Proteomes" id="UP000186905"/>
    </source>
</evidence>
<dbReference type="InterPro" id="IPR000014">
    <property type="entry name" value="PAS"/>
</dbReference>
<dbReference type="GO" id="GO:0005886">
    <property type="term" value="C:plasma membrane"/>
    <property type="evidence" value="ECO:0007669"/>
    <property type="project" value="UniProtKB-SubCell"/>
</dbReference>
<dbReference type="PROSITE" id="PS50192">
    <property type="entry name" value="T_SNARE"/>
    <property type="match status" value="1"/>
</dbReference>
<dbReference type="PROSITE" id="PS50111">
    <property type="entry name" value="CHEMOTAXIS_TRANSDUC_2"/>
    <property type="match status" value="1"/>
</dbReference>
<gene>
    <name evidence="10" type="ORF">BIT28_04705</name>
</gene>
<comment type="similarity">
    <text evidence="4">Belongs to the methyl-accepting chemotaxis (MCP) protein family.</text>
</comment>
<dbReference type="Pfam" id="PF08447">
    <property type="entry name" value="PAS_3"/>
    <property type="match status" value="1"/>
</dbReference>
<dbReference type="EMBL" id="MJIL01000060">
    <property type="protein sequence ID" value="OLQ77653.1"/>
    <property type="molecule type" value="Genomic_DNA"/>
</dbReference>
<organism evidence="10 11">
    <name type="scientific">Photobacterium proteolyticum</name>
    <dbReference type="NCBI Taxonomy" id="1903952"/>
    <lineage>
        <taxon>Bacteria</taxon>
        <taxon>Pseudomonadati</taxon>
        <taxon>Pseudomonadota</taxon>
        <taxon>Gammaproteobacteria</taxon>
        <taxon>Vibrionales</taxon>
        <taxon>Vibrionaceae</taxon>
        <taxon>Photobacterium</taxon>
    </lineage>
</organism>
<evidence type="ECO:0000256" key="4">
    <source>
        <dbReference type="ARBA" id="ARBA00029447"/>
    </source>
</evidence>
<dbReference type="RefSeq" id="WP_075763333.1">
    <property type="nucleotide sequence ID" value="NZ_MJIL01000060.1"/>
</dbReference>
<keyword evidence="11" id="KW-1185">Reference proteome</keyword>
<dbReference type="STRING" id="1903952.BIT28_04705"/>
<keyword evidence="2" id="KW-0997">Cell inner membrane</keyword>
<dbReference type="InterPro" id="IPR000727">
    <property type="entry name" value="T_SNARE_dom"/>
</dbReference>
<dbReference type="GO" id="GO:0007165">
    <property type="term" value="P:signal transduction"/>
    <property type="evidence" value="ECO:0007669"/>
    <property type="project" value="UniProtKB-KW"/>
</dbReference>
<comment type="caution">
    <text evidence="10">The sequence shown here is derived from an EMBL/GenBank/DDBJ whole genome shotgun (WGS) entry which is preliminary data.</text>
</comment>
<dbReference type="PANTHER" id="PTHR32089">
    <property type="entry name" value="METHYL-ACCEPTING CHEMOTAXIS PROTEIN MCPB"/>
    <property type="match status" value="1"/>
</dbReference>
<keyword evidence="3 5" id="KW-0807">Transducer</keyword>
<evidence type="ECO:0000259" key="8">
    <source>
        <dbReference type="PROSITE" id="PS50112"/>
    </source>
</evidence>
<evidence type="ECO:0000259" key="9">
    <source>
        <dbReference type="PROSITE" id="PS50192"/>
    </source>
</evidence>
<keyword evidence="6" id="KW-0812">Transmembrane</keyword>
<evidence type="ECO:0000256" key="5">
    <source>
        <dbReference type="PROSITE-ProRule" id="PRU00284"/>
    </source>
</evidence>
<evidence type="ECO:0000256" key="1">
    <source>
        <dbReference type="ARBA" id="ARBA00004429"/>
    </source>
</evidence>
<feature type="domain" description="T-SNARE coiled-coil homology" evidence="9">
    <location>
        <begin position="430"/>
        <end position="492"/>
    </location>
</feature>
<feature type="domain" description="Methyl-accepting transducer" evidence="7">
    <location>
        <begin position="243"/>
        <end position="479"/>
    </location>
</feature>
<feature type="domain" description="PAS" evidence="8">
    <location>
        <begin position="21"/>
        <end position="60"/>
    </location>
</feature>
<evidence type="ECO:0000256" key="6">
    <source>
        <dbReference type="SAM" id="Phobius"/>
    </source>
</evidence>
<keyword evidence="6" id="KW-0472">Membrane</keyword>
<proteinExistence type="inferred from homology"/>
<protein>
    <submittedName>
        <fullName evidence="10">Chemotaxis protein</fullName>
    </submittedName>
</protein>
<dbReference type="InterPro" id="IPR035965">
    <property type="entry name" value="PAS-like_dom_sf"/>
</dbReference>
<dbReference type="OrthoDB" id="5675566at2"/>
<dbReference type="Pfam" id="PF00015">
    <property type="entry name" value="MCPsignal"/>
    <property type="match status" value="1"/>
</dbReference>
<dbReference type="GO" id="GO:0006935">
    <property type="term" value="P:chemotaxis"/>
    <property type="evidence" value="ECO:0007669"/>
    <property type="project" value="UniProtKB-ARBA"/>
</dbReference>
<accession>A0A1Q9GSG6</accession>
<sequence>MRKNTHVTDNEIVLAPNAQLVTTTDLKGIITYANDEFVDICGYSADELVGQHHNIIRHPDMPRQAFADLWKHLKAEQPWRGIVKNCCKDGSYYWVDAYVTPLYENNQVCGYQSVRRKPGSEMINRANKIYQHLNQKKNPYSFQLSTTQKMVLCFLATVLTITSAHLFIPGYAEFSALVPLAVAFFLFRNELLKTPSYLKQLTDQYDSLTRIIYSGDSKESIADFHLQLGDARLKTVLGRVDDASIALGDVADTLQQASTSTKASITEQDQETQMIASAITELSTVSNEIAQNTQLTADKVATAQLQCVKTTEALNLTQQAIYELEQETENTAETAKSLVKVSDQIETMMVEIQGIAEQTNLLALNAAIEAARAGEQGRGFAVVADEVRALSQRTHGATEKIQHGISDINSTLNQWQSRTTVSIEKTKECVDNTDTTAQSIREVVAMVDEMAEISTQIATAAEEQGMVSAEISNNVNQISYSSTKNLEQVEKMEKSSILMREKVTMLKGLGKSFG</sequence>
<dbReference type="FunFam" id="1.10.287.950:FF:000001">
    <property type="entry name" value="Methyl-accepting chemotaxis sensory transducer"/>
    <property type="match status" value="1"/>
</dbReference>
<dbReference type="Gene3D" id="3.30.450.20">
    <property type="entry name" value="PAS domain"/>
    <property type="match status" value="1"/>
</dbReference>
<dbReference type="PANTHER" id="PTHR32089:SF52">
    <property type="entry name" value="CHEMOTAXIS SIGNAL TRANSDUCTION SYSTEM METHYL ACCEPTING SENSORY TRANSDUCER WITH PAS SENSORY DOMAIN"/>
    <property type="match status" value="1"/>
</dbReference>
<dbReference type="CDD" id="cd00130">
    <property type="entry name" value="PAS"/>
    <property type="match status" value="1"/>
</dbReference>
<keyword evidence="6" id="KW-1133">Transmembrane helix</keyword>
<feature type="transmembrane region" description="Helical" evidence="6">
    <location>
        <begin position="150"/>
        <end position="168"/>
    </location>
</feature>
<dbReference type="SMART" id="SM00091">
    <property type="entry name" value="PAS"/>
    <property type="match status" value="1"/>
</dbReference>
<reference evidence="10 11" key="1">
    <citation type="submission" date="2016-09" db="EMBL/GenBank/DDBJ databases">
        <title>Photobacterium proteolyticum sp. nov. a protease producing bacterium isolated from ocean sediments of Laizhou Bay.</title>
        <authorList>
            <person name="Li Y."/>
        </authorList>
    </citation>
    <scope>NUCLEOTIDE SEQUENCE [LARGE SCALE GENOMIC DNA]</scope>
    <source>
        <strain evidence="10 11">13-12</strain>
    </source>
</reference>
<dbReference type="PROSITE" id="PS50112">
    <property type="entry name" value="PAS"/>
    <property type="match status" value="1"/>
</dbReference>